<feature type="coiled-coil region" evidence="1">
    <location>
        <begin position="97"/>
        <end position="127"/>
    </location>
</feature>
<reference evidence="2" key="1">
    <citation type="submission" date="2021-03" db="EMBL/GenBank/DDBJ databases">
        <title>A new species, PO-11, isolated from a karst cave deposit.</title>
        <authorList>
            <person name="Zhaoxiaoyong W."/>
        </authorList>
    </citation>
    <scope>NUCLEOTIDE SEQUENCE</scope>
    <source>
        <strain evidence="2">PO-11</strain>
    </source>
</reference>
<keyword evidence="1" id="KW-0175">Coiled coil</keyword>
<sequence>MSTTDIDPDQIIADAEQEAAEAEKLVDTLEEAVKSGDDSVTFEQVEKARGLLSFVRLRKEAATRKAAAAKEAARVEACEALKADITTQVKGDGDRFSKQLKTAVDGLRELYEAAEARNENVREFRRRAGNLGIPEQKHMGPAAATHGGVRLAANGGPGLTAGVIVGRRRVDVIDINIFVNRALNMLARENKYKHLDFVDAGDDLFGDLARVDAEAPESTAKYFYRGPNGGVFAKDDPFTPEEIKRNQLTVITKAEAFSE</sequence>
<evidence type="ECO:0000313" key="2">
    <source>
        <dbReference type="EMBL" id="MBO1269605.1"/>
    </source>
</evidence>
<protein>
    <submittedName>
        <fullName evidence="2">Uncharacterized protein</fullName>
    </submittedName>
</protein>
<proteinExistence type="predicted"/>
<dbReference type="RefSeq" id="WP_207617461.1">
    <property type="nucleotide sequence ID" value="NZ_JAFNLL010000050.1"/>
</dbReference>
<dbReference type="AlphaFoldDB" id="A0A939HJE2"/>
<evidence type="ECO:0000256" key="1">
    <source>
        <dbReference type="SAM" id="Coils"/>
    </source>
</evidence>
<organism evidence="2 3">
    <name type="scientific">Arthrobacter cavernae</name>
    <dbReference type="NCBI Taxonomy" id="2817681"/>
    <lineage>
        <taxon>Bacteria</taxon>
        <taxon>Bacillati</taxon>
        <taxon>Actinomycetota</taxon>
        <taxon>Actinomycetes</taxon>
        <taxon>Micrococcales</taxon>
        <taxon>Micrococcaceae</taxon>
        <taxon>Arthrobacter</taxon>
    </lineage>
</organism>
<name>A0A939HJE2_9MICC</name>
<evidence type="ECO:0000313" key="3">
    <source>
        <dbReference type="Proteomes" id="UP000664164"/>
    </source>
</evidence>
<dbReference type="Proteomes" id="UP000664164">
    <property type="component" value="Unassembled WGS sequence"/>
</dbReference>
<accession>A0A939HJE2</accession>
<comment type="caution">
    <text evidence="2">The sequence shown here is derived from an EMBL/GenBank/DDBJ whole genome shotgun (WGS) entry which is preliminary data.</text>
</comment>
<gene>
    <name evidence="2" type="ORF">J1902_16815</name>
</gene>
<keyword evidence="3" id="KW-1185">Reference proteome</keyword>
<dbReference type="EMBL" id="JAFNLL010000050">
    <property type="protein sequence ID" value="MBO1269605.1"/>
    <property type="molecule type" value="Genomic_DNA"/>
</dbReference>